<reference evidence="1 2" key="1">
    <citation type="submission" date="2023-01" db="EMBL/GenBank/DDBJ databases">
        <authorList>
            <person name="Whitehead M."/>
        </authorList>
    </citation>
    <scope>NUCLEOTIDE SEQUENCE [LARGE SCALE GENOMIC DNA]</scope>
</reference>
<name>A0AAV0XRN1_9HEMI</name>
<dbReference type="Proteomes" id="UP001160148">
    <property type="component" value="Unassembled WGS sequence"/>
</dbReference>
<accession>A0AAV0XRN1</accession>
<dbReference type="AlphaFoldDB" id="A0AAV0XRN1"/>
<comment type="caution">
    <text evidence="1">The sequence shown here is derived from an EMBL/GenBank/DDBJ whole genome shotgun (WGS) entry which is preliminary data.</text>
</comment>
<proteinExistence type="predicted"/>
<protein>
    <submittedName>
        <fullName evidence="1">Uncharacterized protein</fullName>
    </submittedName>
</protein>
<organism evidence="1 2">
    <name type="scientific">Macrosiphum euphorbiae</name>
    <name type="common">potato aphid</name>
    <dbReference type="NCBI Taxonomy" id="13131"/>
    <lineage>
        <taxon>Eukaryota</taxon>
        <taxon>Metazoa</taxon>
        <taxon>Ecdysozoa</taxon>
        <taxon>Arthropoda</taxon>
        <taxon>Hexapoda</taxon>
        <taxon>Insecta</taxon>
        <taxon>Pterygota</taxon>
        <taxon>Neoptera</taxon>
        <taxon>Paraneoptera</taxon>
        <taxon>Hemiptera</taxon>
        <taxon>Sternorrhyncha</taxon>
        <taxon>Aphidomorpha</taxon>
        <taxon>Aphidoidea</taxon>
        <taxon>Aphididae</taxon>
        <taxon>Macrosiphini</taxon>
        <taxon>Macrosiphum</taxon>
    </lineage>
</organism>
<keyword evidence="2" id="KW-1185">Reference proteome</keyword>
<sequence length="89" mass="10568">MKRMWKGKGDFGFCRFWVGFRSSRPSNSLSTGQIDLSIASVLSIISRIWKNGFSFSPPRRRDSVVARQSWWRIHHPYYFPEKDLLEIKM</sequence>
<evidence type="ECO:0000313" key="1">
    <source>
        <dbReference type="EMBL" id="CAI6371155.1"/>
    </source>
</evidence>
<dbReference type="EMBL" id="CARXXK010000782">
    <property type="protein sequence ID" value="CAI6371155.1"/>
    <property type="molecule type" value="Genomic_DNA"/>
</dbReference>
<evidence type="ECO:0000313" key="2">
    <source>
        <dbReference type="Proteomes" id="UP001160148"/>
    </source>
</evidence>
<gene>
    <name evidence="1" type="ORF">MEUPH1_LOCUS25192</name>
</gene>